<evidence type="ECO:0000256" key="10">
    <source>
        <dbReference type="ARBA" id="ARBA00023278"/>
    </source>
</evidence>
<evidence type="ECO:0000313" key="15">
    <source>
        <dbReference type="EMBL" id="PSS01940.1"/>
    </source>
</evidence>
<dbReference type="STRING" id="1590841.A0A2R6Q4Z4"/>
<dbReference type="PANTHER" id="PTHR32093">
    <property type="entry name" value="LEUCINE-RICH REPEAT EXTENSIN-LIKE PROTEIN 3-RELATED"/>
    <property type="match status" value="1"/>
</dbReference>
<evidence type="ECO:0000256" key="6">
    <source>
        <dbReference type="ARBA" id="ARBA00022729"/>
    </source>
</evidence>
<keyword evidence="3" id="KW-0134">Cell wall</keyword>
<dbReference type="FunFam" id="3.80.10.10:FF:000400">
    <property type="entry name" value="Nuclear pore complex protein NUP107"/>
    <property type="match status" value="1"/>
</dbReference>
<dbReference type="GO" id="GO:0071555">
    <property type="term" value="P:cell wall organization"/>
    <property type="evidence" value="ECO:0007669"/>
    <property type="project" value="UniProtKB-KW"/>
</dbReference>
<dbReference type="FunCoup" id="A0A2R6Q4Z4">
    <property type="interactions" value="870"/>
</dbReference>
<keyword evidence="16" id="KW-1185">Reference proteome</keyword>
<evidence type="ECO:0000256" key="5">
    <source>
        <dbReference type="ARBA" id="ARBA00022614"/>
    </source>
</evidence>
<reference evidence="15 16" key="1">
    <citation type="submission" date="2017-07" db="EMBL/GenBank/DDBJ databases">
        <title>An improved, manually edited Actinidia chinensis var. chinensis (kiwifruit) genome highlights the challenges associated with draft genomes and gene prediction in plants.</title>
        <authorList>
            <person name="Pilkington S."/>
            <person name="Crowhurst R."/>
            <person name="Hilario E."/>
            <person name="Nardozza S."/>
            <person name="Fraser L."/>
            <person name="Peng Y."/>
            <person name="Gunaseelan K."/>
            <person name="Simpson R."/>
            <person name="Tahir J."/>
            <person name="Deroles S."/>
            <person name="Templeton K."/>
            <person name="Luo Z."/>
            <person name="Davy M."/>
            <person name="Cheng C."/>
            <person name="Mcneilage M."/>
            <person name="Scaglione D."/>
            <person name="Liu Y."/>
            <person name="Zhang Q."/>
            <person name="Datson P."/>
            <person name="De Silva N."/>
            <person name="Gardiner S."/>
            <person name="Bassett H."/>
            <person name="Chagne D."/>
            <person name="Mccallum J."/>
            <person name="Dzierzon H."/>
            <person name="Deng C."/>
            <person name="Wang Y.-Y."/>
            <person name="Barron N."/>
            <person name="Manako K."/>
            <person name="Bowen J."/>
            <person name="Foster T."/>
            <person name="Erridge Z."/>
            <person name="Tiffin H."/>
            <person name="Waite C."/>
            <person name="Davies K."/>
            <person name="Grierson E."/>
            <person name="Laing W."/>
            <person name="Kirk R."/>
            <person name="Chen X."/>
            <person name="Wood M."/>
            <person name="Montefiori M."/>
            <person name="Brummell D."/>
            <person name="Schwinn K."/>
            <person name="Catanach A."/>
            <person name="Fullerton C."/>
            <person name="Li D."/>
            <person name="Meiyalaghan S."/>
            <person name="Nieuwenhuizen N."/>
            <person name="Read N."/>
            <person name="Prakash R."/>
            <person name="Hunter D."/>
            <person name="Zhang H."/>
            <person name="Mckenzie M."/>
            <person name="Knabel M."/>
            <person name="Harris A."/>
            <person name="Allan A."/>
            <person name="Chen A."/>
            <person name="Janssen B."/>
            <person name="Plunkett B."/>
            <person name="Dwamena C."/>
            <person name="Voogd C."/>
            <person name="Leif D."/>
            <person name="Lafferty D."/>
            <person name="Souleyre E."/>
            <person name="Varkonyi-Gasic E."/>
            <person name="Gambi F."/>
            <person name="Hanley J."/>
            <person name="Yao J.-L."/>
            <person name="Cheung J."/>
            <person name="David K."/>
            <person name="Warren B."/>
            <person name="Marsh K."/>
            <person name="Snowden K."/>
            <person name="Lin-Wang K."/>
            <person name="Brian L."/>
            <person name="Martinez-Sanchez M."/>
            <person name="Wang M."/>
            <person name="Ileperuma N."/>
            <person name="Macnee N."/>
            <person name="Campin R."/>
            <person name="Mcatee P."/>
            <person name="Drummond R."/>
            <person name="Espley R."/>
            <person name="Ireland H."/>
            <person name="Wu R."/>
            <person name="Atkinson R."/>
            <person name="Karunairetnam S."/>
            <person name="Bulley S."/>
            <person name="Chunkath S."/>
            <person name="Hanley Z."/>
            <person name="Storey R."/>
            <person name="Thrimawithana A."/>
            <person name="Thomson S."/>
            <person name="David C."/>
            <person name="Testolin R."/>
        </authorList>
    </citation>
    <scope>NUCLEOTIDE SEQUENCE [LARGE SCALE GENOMIC DNA]</scope>
    <source>
        <strain evidence="16">cv. Red5</strain>
        <tissue evidence="15">Young leaf</tissue>
    </source>
</reference>
<comment type="caution">
    <text evidence="15">The sequence shown here is derived from an EMBL/GenBank/DDBJ whole genome shotgun (WGS) entry which is preliminary data.</text>
</comment>
<evidence type="ECO:0000256" key="4">
    <source>
        <dbReference type="ARBA" id="ARBA00022525"/>
    </source>
</evidence>
<keyword evidence="9" id="KW-0325">Glycoprotein</keyword>
<evidence type="ECO:0000256" key="12">
    <source>
        <dbReference type="ARBA" id="ARBA00041871"/>
    </source>
</evidence>
<feature type="signal peptide" evidence="13">
    <location>
        <begin position="1"/>
        <end position="20"/>
    </location>
</feature>
<dbReference type="InterPro" id="IPR001611">
    <property type="entry name" value="Leu-rich_rpt"/>
</dbReference>
<dbReference type="OMA" id="FCANSED"/>
<dbReference type="Gene3D" id="3.80.10.10">
    <property type="entry name" value="Ribonuclease Inhibitor"/>
    <property type="match status" value="2"/>
</dbReference>
<evidence type="ECO:0000256" key="9">
    <source>
        <dbReference type="ARBA" id="ARBA00023180"/>
    </source>
</evidence>
<dbReference type="InterPro" id="IPR013210">
    <property type="entry name" value="LRR_N_plant-typ"/>
</dbReference>
<evidence type="ECO:0000256" key="11">
    <source>
        <dbReference type="ARBA" id="ARBA00023316"/>
    </source>
</evidence>
<dbReference type="InterPro" id="IPR051582">
    <property type="entry name" value="LRR_extensin-like_regulator"/>
</dbReference>
<evidence type="ECO:0000256" key="2">
    <source>
        <dbReference type="ARBA" id="ARBA00004370"/>
    </source>
</evidence>
<dbReference type="InterPro" id="IPR032675">
    <property type="entry name" value="LRR_dom_sf"/>
</dbReference>
<gene>
    <name evidence="15" type="ORF">CEY00_Acc23297</name>
</gene>
<dbReference type="EMBL" id="NKQK01000020">
    <property type="protein sequence ID" value="PSS01940.1"/>
    <property type="molecule type" value="Genomic_DNA"/>
</dbReference>
<evidence type="ECO:0000313" key="16">
    <source>
        <dbReference type="Proteomes" id="UP000241394"/>
    </source>
</evidence>
<keyword evidence="10" id="KW-0379">Hydroxylation</keyword>
<dbReference type="AlphaFoldDB" id="A0A2R6Q4Z4"/>
<dbReference type="GO" id="GO:0016020">
    <property type="term" value="C:membrane"/>
    <property type="evidence" value="ECO:0007669"/>
    <property type="project" value="UniProtKB-SubCell"/>
</dbReference>
<dbReference type="Pfam" id="PF00560">
    <property type="entry name" value="LRR_1"/>
    <property type="match status" value="6"/>
</dbReference>
<evidence type="ECO:0000256" key="13">
    <source>
        <dbReference type="SAM" id="SignalP"/>
    </source>
</evidence>
<dbReference type="InParanoid" id="A0A2R6Q4Z4"/>
<evidence type="ECO:0000256" key="8">
    <source>
        <dbReference type="ARBA" id="ARBA00023136"/>
    </source>
</evidence>
<organism evidence="15 16">
    <name type="scientific">Actinidia chinensis var. chinensis</name>
    <name type="common">Chinese soft-hair kiwi</name>
    <dbReference type="NCBI Taxonomy" id="1590841"/>
    <lineage>
        <taxon>Eukaryota</taxon>
        <taxon>Viridiplantae</taxon>
        <taxon>Streptophyta</taxon>
        <taxon>Embryophyta</taxon>
        <taxon>Tracheophyta</taxon>
        <taxon>Spermatophyta</taxon>
        <taxon>Magnoliopsida</taxon>
        <taxon>eudicotyledons</taxon>
        <taxon>Gunneridae</taxon>
        <taxon>Pentapetalae</taxon>
        <taxon>asterids</taxon>
        <taxon>Ericales</taxon>
        <taxon>Actinidiaceae</taxon>
        <taxon>Actinidia</taxon>
    </lineage>
</organism>
<keyword evidence="8" id="KW-0472">Membrane</keyword>
<dbReference type="Gramene" id="PSS01940">
    <property type="protein sequence ID" value="PSS01940"/>
    <property type="gene ID" value="CEY00_Acc23297"/>
</dbReference>
<keyword evidence="11" id="KW-0961">Cell wall biogenesis/degradation</keyword>
<dbReference type="FunFam" id="3.80.10.10:FF:000041">
    <property type="entry name" value="LRR receptor-like serine/threonine-protein kinase ERECTA"/>
    <property type="match status" value="1"/>
</dbReference>
<feature type="domain" description="Leucine-rich repeat-containing N-terminal plant-type" evidence="14">
    <location>
        <begin position="64"/>
        <end position="97"/>
    </location>
</feature>
<name>A0A2R6Q4Z4_ACTCC</name>
<proteinExistence type="predicted"/>
<keyword evidence="4" id="KW-0964">Secreted</keyword>
<evidence type="ECO:0000259" key="14">
    <source>
        <dbReference type="Pfam" id="PF08263"/>
    </source>
</evidence>
<dbReference type="Pfam" id="PF08263">
    <property type="entry name" value="LRRNT_2"/>
    <property type="match status" value="1"/>
</dbReference>
<keyword evidence="6 13" id="KW-0732">Signal</keyword>
<evidence type="ECO:0000256" key="1">
    <source>
        <dbReference type="ARBA" id="ARBA00004191"/>
    </source>
</evidence>
<dbReference type="PANTHER" id="PTHR32093:SF86">
    <property type="entry name" value="EXTENSIN-LIKE PROTEIN"/>
    <property type="match status" value="1"/>
</dbReference>
<keyword evidence="5" id="KW-0433">Leucine-rich repeat</keyword>
<sequence length="414" mass="44484">MKKTWLLASLSLLQVIATQAATSSEGIGIGIGGGGVGVWIGGGPNPNPNPNPNPPVSKLQRAYSALQTWKSAIKEDPLMVLESWVGTNVCAYKGVYCVDPKEGLGDPNGPVIAGIDLNNGNLQGTLVKELSLLTDLSLLHLNSNRFTGLIPLSLKDLPSLIELDLSNNGFSGPFPTQCLLIPNLIYLDLRFNNFYGPIPEDLFNKRLDAIFLNNNQFSGQIPPNMGNSPASVINLANNRFSGDIPFSFGTIGPRLKEILFINNQLTGCIPEGIGLWQDLQVLDVSFNSLMGQLPNSLSCLTEIEVLNLGHNKLSGSFPDVVCSLRTLVNLSVTNNFFSGLSQDCSSKRYGGFDFSVNCIPGLNGQRPEPECSLIPGGGLNCLRLPGARPLVCGLLVETQNQKQETARPPKNPYP</sequence>
<dbReference type="Proteomes" id="UP000241394">
    <property type="component" value="Chromosome LG20"/>
</dbReference>
<protein>
    <recommendedName>
        <fullName evidence="12">Cell wall hydroxyproline-rich glycoprotein</fullName>
    </recommendedName>
</protein>
<dbReference type="OrthoDB" id="676979at2759"/>
<accession>A0A2R6Q4Z4</accession>
<dbReference type="SUPFAM" id="SSF52058">
    <property type="entry name" value="L domain-like"/>
    <property type="match status" value="1"/>
</dbReference>
<keyword evidence="7" id="KW-0677">Repeat</keyword>
<evidence type="ECO:0000256" key="3">
    <source>
        <dbReference type="ARBA" id="ARBA00022512"/>
    </source>
</evidence>
<comment type="subcellular location">
    <subcellularLocation>
        <location evidence="2">Membrane</location>
    </subcellularLocation>
    <subcellularLocation>
        <location evidence="1">Secreted</location>
        <location evidence="1">Cell wall</location>
    </subcellularLocation>
</comment>
<evidence type="ECO:0000256" key="7">
    <source>
        <dbReference type="ARBA" id="ARBA00022737"/>
    </source>
</evidence>
<feature type="chain" id="PRO_5015349436" description="Cell wall hydroxyproline-rich glycoprotein" evidence="13">
    <location>
        <begin position="21"/>
        <end position="414"/>
    </location>
</feature>
<reference evidence="16" key="2">
    <citation type="journal article" date="2018" name="BMC Genomics">
        <title>A manually annotated Actinidia chinensis var. chinensis (kiwifruit) genome highlights the challenges associated with draft genomes and gene prediction in plants.</title>
        <authorList>
            <person name="Pilkington S.M."/>
            <person name="Crowhurst R."/>
            <person name="Hilario E."/>
            <person name="Nardozza S."/>
            <person name="Fraser L."/>
            <person name="Peng Y."/>
            <person name="Gunaseelan K."/>
            <person name="Simpson R."/>
            <person name="Tahir J."/>
            <person name="Deroles S.C."/>
            <person name="Templeton K."/>
            <person name="Luo Z."/>
            <person name="Davy M."/>
            <person name="Cheng C."/>
            <person name="McNeilage M."/>
            <person name="Scaglione D."/>
            <person name="Liu Y."/>
            <person name="Zhang Q."/>
            <person name="Datson P."/>
            <person name="De Silva N."/>
            <person name="Gardiner S.E."/>
            <person name="Bassett H."/>
            <person name="Chagne D."/>
            <person name="McCallum J."/>
            <person name="Dzierzon H."/>
            <person name="Deng C."/>
            <person name="Wang Y.Y."/>
            <person name="Barron L."/>
            <person name="Manako K."/>
            <person name="Bowen J."/>
            <person name="Foster T.M."/>
            <person name="Erridge Z.A."/>
            <person name="Tiffin H."/>
            <person name="Waite C.N."/>
            <person name="Davies K.M."/>
            <person name="Grierson E.P."/>
            <person name="Laing W.A."/>
            <person name="Kirk R."/>
            <person name="Chen X."/>
            <person name="Wood M."/>
            <person name="Montefiori M."/>
            <person name="Brummell D.A."/>
            <person name="Schwinn K.E."/>
            <person name="Catanach A."/>
            <person name="Fullerton C."/>
            <person name="Li D."/>
            <person name="Meiyalaghan S."/>
            <person name="Nieuwenhuizen N."/>
            <person name="Read N."/>
            <person name="Prakash R."/>
            <person name="Hunter D."/>
            <person name="Zhang H."/>
            <person name="McKenzie M."/>
            <person name="Knabel M."/>
            <person name="Harris A."/>
            <person name="Allan A.C."/>
            <person name="Gleave A."/>
            <person name="Chen A."/>
            <person name="Janssen B.J."/>
            <person name="Plunkett B."/>
            <person name="Ampomah-Dwamena C."/>
            <person name="Voogd C."/>
            <person name="Leif D."/>
            <person name="Lafferty D."/>
            <person name="Souleyre E.J.F."/>
            <person name="Varkonyi-Gasic E."/>
            <person name="Gambi F."/>
            <person name="Hanley J."/>
            <person name="Yao J.L."/>
            <person name="Cheung J."/>
            <person name="David K.M."/>
            <person name="Warren B."/>
            <person name="Marsh K."/>
            <person name="Snowden K.C."/>
            <person name="Lin-Wang K."/>
            <person name="Brian L."/>
            <person name="Martinez-Sanchez M."/>
            <person name="Wang M."/>
            <person name="Ileperuma N."/>
            <person name="Macnee N."/>
            <person name="Campin R."/>
            <person name="McAtee P."/>
            <person name="Drummond R.S.M."/>
            <person name="Espley R.V."/>
            <person name="Ireland H.S."/>
            <person name="Wu R."/>
            <person name="Atkinson R.G."/>
            <person name="Karunairetnam S."/>
            <person name="Bulley S."/>
            <person name="Chunkath S."/>
            <person name="Hanley Z."/>
            <person name="Storey R."/>
            <person name="Thrimawithana A.H."/>
            <person name="Thomson S."/>
            <person name="David C."/>
            <person name="Testolin R."/>
            <person name="Huang H."/>
            <person name="Hellens R.P."/>
            <person name="Schaffer R.J."/>
        </authorList>
    </citation>
    <scope>NUCLEOTIDE SEQUENCE [LARGE SCALE GENOMIC DNA]</scope>
    <source>
        <strain evidence="16">cv. Red5</strain>
    </source>
</reference>